<dbReference type="OrthoDB" id="6931664at2759"/>
<protein>
    <submittedName>
        <fullName evidence="2">(apollo) hypothetical protein</fullName>
    </submittedName>
</protein>
<dbReference type="Proteomes" id="UP000691718">
    <property type="component" value="Unassembled WGS sequence"/>
</dbReference>
<organism evidence="2 3">
    <name type="scientific">Parnassius apollo</name>
    <name type="common">Apollo butterfly</name>
    <name type="synonym">Papilio apollo</name>
    <dbReference type="NCBI Taxonomy" id="110799"/>
    <lineage>
        <taxon>Eukaryota</taxon>
        <taxon>Metazoa</taxon>
        <taxon>Ecdysozoa</taxon>
        <taxon>Arthropoda</taxon>
        <taxon>Hexapoda</taxon>
        <taxon>Insecta</taxon>
        <taxon>Pterygota</taxon>
        <taxon>Neoptera</taxon>
        <taxon>Endopterygota</taxon>
        <taxon>Lepidoptera</taxon>
        <taxon>Glossata</taxon>
        <taxon>Ditrysia</taxon>
        <taxon>Papilionoidea</taxon>
        <taxon>Papilionidae</taxon>
        <taxon>Parnassiinae</taxon>
        <taxon>Parnassini</taxon>
        <taxon>Parnassius</taxon>
        <taxon>Parnassius</taxon>
    </lineage>
</organism>
<accession>A0A8S3WIM9</accession>
<keyword evidence="1" id="KW-0175">Coiled coil</keyword>
<evidence type="ECO:0000313" key="3">
    <source>
        <dbReference type="Proteomes" id="UP000691718"/>
    </source>
</evidence>
<sequence>MAIAQVQEDEPSQISIEMRSTKRKREDSSEELINLKNDLTHMFLSWKTEQDNSYCTLLSTMKEIKEQNTDIQKSNDFLAQKYDELTQKFGSLENENKHQLEYINSLESKIDILERNSKATTVEICNIPLNQKETKNDLLKIVQEAGNLINLPIEKKTSVMSIESTSNNKNNKQTLKPLTKNL</sequence>
<comment type="caution">
    <text evidence="2">The sequence shown here is derived from an EMBL/GenBank/DDBJ whole genome shotgun (WGS) entry which is preliminary data.</text>
</comment>
<proteinExistence type="predicted"/>
<evidence type="ECO:0000313" key="2">
    <source>
        <dbReference type="EMBL" id="CAG4962048.1"/>
    </source>
</evidence>
<dbReference type="AlphaFoldDB" id="A0A8S3WIM9"/>
<reference evidence="2" key="1">
    <citation type="submission" date="2021-04" db="EMBL/GenBank/DDBJ databases">
        <authorList>
            <person name="Tunstrom K."/>
        </authorList>
    </citation>
    <scope>NUCLEOTIDE SEQUENCE</scope>
</reference>
<gene>
    <name evidence="2" type="ORF">PAPOLLO_LOCUS6694</name>
</gene>
<dbReference type="EMBL" id="CAJQZP010000444">
    <property type="protein sequence ID" value="CAG4962048.1"/>
    <property type="molecule type" value="Genomic_DNA"/>
</dbReference>
<feature type="coiled-coil region" evidence="1">
    <location>
        <begin position="18"/>
        <end position="123"/>
    </location>
</feature>
<name>A0A8S3WIM9_PARAO</name>
<evidence type="ECO:0000256" key="1">
    <source>
        <dbReference type="SAM" id="Coils"/>
    </source>
</evidence>
<keyword evidence="3" id="KW-1185">Reference proteome</keyword>